<evidence type="ECO:0000313" key="10">
    <source>
        <dbReference type="Proteomes" id="UP001596495"/>
    </source>
</evidence>
<keyword evidence="5" id="KW-0812">Transmembrane</keyword>
<comment type="similarity">
    <text evidence="2">Belongs to the outer membrane factor (OMF) (TC 1.B.17) family.</text>
</comment>
<dbReference type="SUPFAM" id="SSF56954">
    <property type="entry name" value="Outer membrane efflux proteins (OEP)"/>
    <property type="match status" value="1"/>
</dbReference>
<comment type="subcellular location">
    <subcellularLocation>
        <location evidence="1">Cell outer membrane</location>
    </subcellularLocation>
</comment>
<keyword evidence="8" id="KW-0732">Signal</keyword>
<comment type="caution">
    <text evidence="9">The sequence shown here is derived from an EMBL/GenBank/DDBJ whole genome shotgun (WGS) entry which is preliminary data.</text>
</comment>
<evidence type="ECO:0000256" key="6">
    <source>
        <dbReference type="ARBA" id="ARBA00023136"/>
    </source>
</evidence>
<keyword evidence="3" id="KW-0813">Transport</keyword>
<evidence type="ECO:0000256" key="7">
    <source>
        <dbReference type="ARBA" id="ARBA00023237"/>
    </source>
</evidence>
<dbReference type="EMBL" id="JBHTBX010000019">
    <property type="protein sequence ID" value="MFC7436460.1"/>
    <property type="molecule type" value="Genomic_DNA"/>
</dbReference>
<dbReference type="PANTHER" id="PTHR30026">
    <property type="entry name" value="OUTER MEMBRANE PROTEIN TOLC"/>
    <property type="match status" value="1"/>
</dbReference>
<dbReference type="Proteomes" id="UP001596495">
    <property type="component" value="Unassembled WGS sequence"/>
</dbReference>
<evidence type="ECO:0000313" key="9">
    <source>
        <dbReference type="EMBL" id="MFC7436460.1"/>
    </source>
</evidence>
<organism evidence="9 10">
    <name type="scientific">Hydrogenophaga bisanensis</name>
    <dbReference type="NCBI Taxonomy" id="439611"/>
    <lineage>
        <taxon>Bacteria</taxon>
        <taxon>Pseudomonadati</taxon>
        <taxon>Pseudomonadota</taxon>
        <taxon>Betaproteobacteria</taxon>
        <taxon>Burkholderiales</taxon>
        <taxon>Comamonadaceae</taxon>
        <taxon>Hydrogenophaga</taxon>
    </lineage>
</organism>
<accession>A0ABW2REE3</accession>
<dbReference type="PANTHER" id="PTHR30026:SF20">
    <property type="entry name" value="OUTER MEMBRANE PROTEIN TOLC"/>
    <property type="match status" value="1"/>
</dbReference>
<dbReference type="Gene3D" id="1.20.1600.10">
    <property type="entry name" value="Outer membrane efflux proteins (OEP)"/>
    <property type="match status" value="1"/>
</dbReference>
<evidence type="ECO:0000256" key="5">
    <source>
        <dbReference type="ARBA" id="ARBA00022692"/>
    </source>
</evidence>
<dbReference type="InterPro" id="IPR003423">
    <property type="entry name" value="OMP_efflux"/>
</dbReference>
<dbReference type="InterPro" id="IPR051906">
    <property type="entry name" value="TolC-like"/>
</dbReference>
<dbReference type="RefSeq" id="WP_382260113.1">
    <property type="nucleotide sequence ID" value="NZ_JBHTBX010000019.1"/>
</dbReference>
<evidence type="ECO:0000256" key="3">
    <source>
        <dbReference type="ARBA" id="ARBA00022448"/>
    </source>
</evidence>
<dbReference type="NCBIfam" id="TIGR01844">
    <property type="entry name" value="type_I_sec_TolC"/>
    <property type="match status" value="1"/>
</dbReference>
<protein>
    <submittedName>
        <fullName evidence="9">TolC family outer membrane protein</fullName>
    </submittedName>
</protein>
<reference evidence="10" key="1">
    <citation type="journal article" date="2019" name="Int. J. Syst. Evol. Microbiol.">
        <title>The Global Catalogue of Microorganisms (GCM) 10K type strain sequencing project: providing services to taxonomists for standard genome sequencing and annotation.</title>
        <authorList>
            <consortium name="The Broad Institute Genomics Platform"/>
            <consortium name="The Broad Institute Genome Sequencing Center for Infectious Disease"/>
            <person name="Wu L."/>
            <person name="Ma J."/>
        </authorList>
    </citation>
    <scope>NUCLEOTIDE SEQUENCE [LARGE SCALE GENOMIC DNA]</scope>
    <source>
        <strain evidence="10">CCUG 54518</strain>
    </source>
</reference>
<feature type="signal peptide" evidence="8">
    <location>
        <begin position="1"/>
        <end position="34"/>
    </location>
</feature>
<keyword evidence="6" id="KW-0472">Membrane</keyword>
<dbReference type="Pfam" id="PF02321">
    <property type="entry name" value="OEP"/>
    <property type="match status" value="2"/>
</dbReference>
<keyword evidence="4" id="KW-1134">Transmembrane beta strand</keyword>
<dbReference type="InterPro" id="IPR010130">
    <property type="entry name" value="T1SS_OMP_TolC"/>
</dbReference>
<keyword evidence="10" id="KW-1185">Reference proteome</keyword>
<evidence type="ECO:0000256" key="1">
    <source>
        <dbReference type="ARBA" id="ARBA00004442"/>
    </source>
</evidence>
<name>A0ABW2REE3_9BURK</name>
<feature type="chain" id="PRO_5046281883" evidence="8">
    <location>
        <begin position="35"/>
        <end position="451"/>
    </location>
</feature>
<evidence type="ECO:0000256" key="2">
    <source>
        <dbReference type="ARBA" id="ARBA00007613"/>
    </source>
</evidence>
<evidence type="ECO:0000256" key="8">
    <source>
        <dbReference type="SAM" id="SignalP"/>
    </source>
</evidence>
<keyword evidence="7" id="KW-0998">Cell outer membrane</keyword>
<proteinExistence type="inferred from homology"/>
<evidence type="ECO:0000256" key="4">
    <source>
        <dbReference type="ARBA" id="ARBA00022452"/>
    </source>
</evidence>
<gene>
    <name evidence="9" type="ORF">ACFQNJ_18285</name>
</gene>
<sequence>MSALRANRPLYRQFHVRMAAVAAVAACMVLPAQAQSLVEIYEAARAYDATYLSARSQYEANLARAEQAKAGLLPQAGVSAGANWNDRNSSVNALDGSFNSQNVTLSASQPLYRPANRAASEQGELALEVAKAQLQAAEQELIVRTTQAYFDVLAAQDTMTFVQAQKAAVAEQLAAAKRNFEVGTSTVTDSREAQARYDLVQAQEIAAENDLRVKKLALDQLVGRSGVSPKPLMVPVALPALSPADPEAWVREAEQRHPTIQQAAKGLDIARLETAKAEAGHKPTLDLVGQYQVARAPSSSANIPGYVRNNTGTIGLQFNLPLFAGYAIQNRVKETVALEEKARTDLEAARRGVTQATRSAYFGVLSGQGQVKALEAAEASSQSALEANQLGYQVGVRINIDVLNAQSQLFQTKRDLAQARYNVLLGGLRLRQASGQLAPDDLRPIDAMLAR</sequence>